<organism evidence="2 3">
    <name type="scientific">Lentinus brumalis</name>
    <dbReference type="NCBI Taxonomy" id="2498619"/>
    <lineage>
        <taxon>Eukaryota</taxon>
        <taxon>Fungi</taxon>
        <taxon>Dikarya</taxon>
        <taxon>Basidiomycota</taxon>
        <taxon>Agaricomycotina</taxon>
        <taxon>Agaricomycetes</taxon>
        <taxon>Polyporales</taxon>
        <taxon>Polyporaceae</taxon>
        <taxon>Lentinus</taxon>
    </lineage>
</organism>
<dbReference type="Proteomes" id="UP000256964">
    <property type="component" value="Unassembled WGS sequence"/>
</dbReference>
<evidence type="ECO:0008006" key="4">
    <source>
        <dbReference type="Google" id="ProtNLM"/>
    </source>
</evidence>
<accession>A0A371DHY4</accession>
<dbReference type="AlphaFoldDB" id="A0A371DHY4"/>
<protein>
    <recommendedName>
        <fullName evidence="4">Fungal-type protein kinase domain-containing protein</fullName>
    </recommendedName>
</protein>
<evidence type="ECO:0000313" key="3">
    <source>
        <dbReference type="Proteomes" id="UP000256964"/>
    </source>
</evidence>
<proteinExistence type="predicted"/>
<evidence type="ECO:0000313" key="2">
    <source>
        <dbReference type="EMBL" id="RDX52139.1"/>
    </source>
</evidence>
<evidence type="ECO:0000256" key="1">
    <source>
        <dbReference type="SAM" id="MobiDB-lite"/>
    </source>
</evidence>
<feature type="region of interest" description="Disordered" evidence="1">
    <location>
        <begin position="1"/>
        <end position="37"/>
    </location>
</feature>
<gene>
    <name evidence="2" type="ORF">OH76DRAFT_1554323</name>
</gene>
<feature type="compositionally biased region" description="Basic residues" evidence="1">
    <location>
        <begin position="7"/>
        <end position="16"/>
    </location>
</feature>
<dbReference type="OrthoDB" id="2801156at2759"/>
<dbReference type="EMBL" id="KZ857391">
    <property type="protein sequence ID" value="RDX52139.1"/>
    <property type="molecule type" value="Genomic_DNA"/>
</dbReference>
<feature type="compositionally biased region" description="Low complexity" evidence="1">
    <location>
        <begin position="20"/>
        <end position="37"/>
    </location>
</feature>
<name>A0A371DHY4_9APHY</name>
<dbReference type="STRING" id="139420.A0A371DHY4"/>
<keyword evidence="3" id="KW-1185">Reference proteome</keyword>
<sequence>MPSRVHVASRSRHTPRHAWASVAAGRGRSRQGASSRVKLLVPRRRASEATGLAADLQRTSWKLRQLHAAQSQGDLATGLTAKTGALFCVACEVHSDTRTRDRTLLPILGDILEELAEGDELDRGGASGLQSAWQFQECMALAPGYRDAVDMSCCPAIIVAIAGPYICFYGAVLVDVFIVQPSMDYIYLGGDPYEEGRIQYAAKILQAVREALDELRGWYQSLHLSLDLDAPPTHLLPHPTYTLYGAVPSGLHFVDRFDYHWRHPAGDVANTSRALFHAWLDASESQPEHEVLHDPPLAPKLHFCVPLLGGVTMVGMDIVPGGASVNAASEYPRASLPRGVVQDVSSALEVLHALGRPVHRHNVMVVKREGRAGAMLVDFYWAGEDGRVRYPA</sequence>
<reference evidence="2 3" key="1">
    <citation type="journal article" date="2018" name="Biotechnol. Biofuels">
        <title>Integrative visual omics of the white-rot fungus Polyporus brumalis exposes the biotechnological potential of its oxidative enzymes for delignifying raw plant biomass.</title>
        <authorList>
            <person name="Miyauchi S."/>
            <person name="Rancon A."/>
            <person name="Drula E."/>
            <person name="Hage H."/>
            <person name="Chaduli D."/>
            <person name="Favel A."/>
            <person name="Grisel S."/>
            <person name="Henrissat B."/>
            <person name="Herpoel-Gimbert I."/>
            <person name="Ruiz-Duenas F.J."/>
            <person name="Chevret D."/>
            <person name="Hainaut M."/>
            <person name="Lin J."/>
            <person name="Wang M."/>
            <person name="Pangilinan J."/>
            <person name="Lipzen A."/>
            <person name="Lesage-Meessen L."/>
            <person name="Navarro D."/>
            <person name="Riley R."/>
            <person name="Grigoriev I.V."/>
            <person name="Zhou S."/>
            <person name="Raouche S."/>
            <person name="Rosso M.N."/>
        </authorList>
    </citation>
    <scope>NUCLEOTIDE SEQUENCE [LARGE SCALE GENOMIC DNA]</scope>
    <source>
        <strain evidence="2 3">BRFM 1820</strain>
    </source>
</reference>